<organism evidence="1 2">
    <name type="scientific">Camelina sativa</name>
    <name type="common">False flax</name>
    <name type="synonym">Myagrum sativum</name>
    <dbReference type="NCBI Taxonomy" id="90675"/>
    <lineage>
        <taxon>Eukaryota</taxon>
        <taxon>Viridiplantae</taxon>
        <taxon>Streptophyta</taxon>
        <taxon>Embryophyta</taxon>
        <taxon>Tracheophyta</taxon>
        <taxon>Spermatophyta</taxon>
        <taxon>Magnoliopsida</taxon>
        <taxon>eudicotyledons</taxon>
        <taxon>Gunneridae</taxon>
        <taxon>Pentapetalae</taxon>
        <taxon>rosids</taxon>
        <taxon>malvids</taxon>
        <taxon>Brassicales</taxon>
        <taxon>Brassicaceae</taxon>
        <taxon>Camelineae</taxon>
        <taxon>Camelina</taxon>
    </lineage>
</organism>
<gene>
    <name evidence="2" type="primary">LOC104713821</name>
</gene>
<dbReference type="GeneID" id="104713821"/>
<proteinExistence type="predicted"/>
<sequence>MGSSSQHQGVQKEPCQYYYCLPNGHANNQTQRGDFGDVNLKILRSRASEICPCFQILRICGLLVSSGRRCCSLFTEWRLRSFRWFTLVENTRQWRSLVPPAMALISSFIDKSMHHWISESPLSWCFVCLSSLPSCVPCLL</sequence>
<reference evidence="2" key="2">
    <citation type="submission" date="2025-08" db="UniProtKB">
        <authorList>
            <consortium name="RefSeq"/>
        </authorList>
    </citation>
    <scope>IDENTIFICATION</scope>
    <source>
        <tissue evidence="2">Leaf</tissue>
    </source>
</reference>
<protein>
    <submittedName>
        <fullName evidence="2">Uncharacterized protein LOC104713821</fullName>
    </submittedName>
</protein>
<reference evidence="1" key="1">
    <citation type="journal article" date="2014" name="Nat. Commun.">
        <title>The emerging biofuel crop Camelina sativa retains a highly undifferentiated hexaploid genome structure.</title>
        <authorList>
            <person name="Kagale S."/>
            <person name="Koh C."/>
            <person name="Nixon J."/>
            <person name="Bollina V."/>
            <person name="Clarke W.E."/>
            <person name="Tuteja R."/>
            <person name="Spillane C."/>
            <person name="Robinson S.J."/>
            <person name="Links M.G."/>
            <person name="Clarke C."/>
            <person name="Higgins E.E."/>
            <person name="Huebert T."/>
            <person name="Sharpe A.G."/>
            <person name="Parkin I.A."/>
        </authorList>
    </citation>
    <scope>NUCLEOTIDE SEQUENCE [LARGE SCALE GENOMIC DNA]</scope>
    <source>
        <strain evidence="1">cv. DH55</strain>
    </source>
</reference>
<evidence type="ECO:0000313" key="1">
    <source>
        <dbReference type="Proteomes" id="UP000694864"/>
    </source>
</evidence>
<keyword evidence="1" id="KW-1185">Reference proteome</keyword>
<evidence type="ECO:0000313" key="2">
    <source>
        <dbReference type="RefSeq" id="XP_010429336.1"/>
    </source>
</evidence>
<dbReference type="RefSeq" id="XP_010429336.1">
    <property type="nucleotide sequence ID" value="XM_010431034.2"/>
</dbReference>
<accession>A0ABM0TPI2</accession>
<name>A0ABM0TPI2_CAMSA</name>
<dbReference type="Proteomes" id="UP000694864">
    <property type="component" value="Chromosome 9"/>
</dbReference>